<name>A0ABV6VGJ3_9ACTN</name>
<dbReference type="Proteomes" id="UP001592582">
    <property type="component" value="Unassembled WGS sequence"/>
</dbReference>
<dbReference type="RefSeq" id="WP_380513967.1">
    <property type="nucleotide sequence ID" value="NZ_JBHEZX010000013.1"/>
</dbReference>
<keyword evidence="2" id="KW-1185">Reference proteome</keyword>
<gene>
    <name evidence="1" type="ORF">ACEZDG_26740</name>
</gene>
<reference evidence="1 2" key="1">
    <citation type="submission" date="2024-09" db="EMBL/GenBank/DDBJ databases">
        <authorList>
            <person name="Lee S.D."/>
        </authorList>
    </citation>
    <scope>NUCLEOTIDE SEQUENCE [LARGE SCALE GENOMIC DNA]</scope>
    <source>
        <strain evidence="1 2">N1-1</strain>
    </source>
</reference>
<protein>
    <submittedName>
        <fullName evidence="1">Uncharacterized protein</fullName>
    </submittedName>
</protein>
<accession>A0ABV6VGJ3</accession>
<sequence length="251" mass="27446">MDISRLDLALRSAGVDPSEYLLPGRGNAPGLWARDGGIALVAGPQQQWRVYGGAEATFGFTTCLSTFDSERQGCAAFYRELTRADAMPFAEATAVWQQEWARGQQDRDIEATRAHPELATLRARWDHSWAGRRARGEAQMTAAELHTAFQPVGRSLGWHLGGFDPAPVPDANLMAAPGPDGTWWLANTGERGRRPWFIAVGLTEADACTYVFDDAVAVAGFARRTTEVRWRAEIAARHCGGPLPPWPPITC</sequence>
<dbReference type="EMBL" id="JBHEZX010000013">
    <property type="protein sequence ID" value="MFC1412869.1"/>
    <property type="molecule type" value="Genomic_DNA"/>
</dbReference>
<proteinExistence type="predicted"/>
<evidence type="ECO:0000313" key="1">
    <source>
        <dbReference type="EMBL" id="MFC1412869.1"/>
    </source>
</evidence>
<comment type="caution">
    <text evidence="1">The sequence shown here is derived from an EMBL/GenBank/DDBJ whole genome shotgun (WGS) entry which is preliminary data.</text>
</comment>
<organism evidence="1 2">
    <name type="scientific">Streptacidiphilus alkalitolerans</name>
    <dbReference type="NCBI Taxonomy" id="3342712"/>
    <lineage>
        <taxon>Bacteria</taxon>
        <taxon>Bacillati</taxon>
        <taxon>Actinomycetota</taxon>
        <taxon>Actinomycetes</taxon>
        <taxon>Kitasatosporales</taxon>
        <taxon>Streptomycetaceae</taxon>
        <taxon>Streptacidiphilus</taxon>
    </lineage>
</organism>
<evidence type="ECO:0000313" key="2">
    <source>
        <dbReference type="Proteomes" id="UP001592582"/>
    </source>
</evidence>